<keyword evidence="3" id="KW-0540">Nuclease</keyword>
<evidence type="ECO:0000259" key="4">
    <source>
        <dbReference type="SMART" id="SM00382"/>
    </source>
</evidence>
<comment type="catalytic activity">
    <reaction evidence="3">
        <text>ATP + H2O = ADP + phosphate + H(+)</text>
        <dbReference type="Rhea" id="RHEA:13065"/>
        <dbReference type="ChEBI" id="CHEBI:15377"/>
        <dbReference type="ChEBI" id="CHEBI:15378"/>
        <dbReference type="ChEBI" id="CHEBI:30616"/>
        <dbReference type="ChEBI" id="CHEBI:43474"/>
        <dbReference type="ChEBI" id="CHEBI:456216"/>
        <dbReference type="EC" id="5.6.2.3"/>
    </reaction>
</comment>
<protein>
    <recommendedName>
        <fullName evidence="3">RecBCD enzyme subunit RecD</fullName>
        <ecNumber evidence="3">5.6.2.3</ecNumber>
    </recommendedName>
    <alternativeName>
        <fullName evidence="3">DNA 5'-3' helicase subunit RecD</fullName>
    </alternativeName>
    <alternativeName>
        <fullName evidence="3">Exonuclease V subunit RecD</fullName>
        <shortName evidence="3">ExoV subunit RecD</shortName>
    </alternativeName>
    <alternativeName>
        <fullName evidence="3">Helicase/nuclease RecBCD subunit RecD</fullName>
    </alternativeName>
</protein>
<evidence type="ECO:0000256" key="2">
    <source>
        <dbReference type="ARBA" id="ARBA00022840"/>
    </source>
</evidence>
<keyword evidence="3" id="KW-0413">Isomerase</keyword>
<keyword evidence="1 3" id="KW-0547">Nucleotide-binding</keyword>
<dbReference type="HAMAP" id="MF_01487">
    <property type="entry name" value="RecD"/>
    <property type="match status" value="1"/>
</dbReference>
<feature type="domain" description="AAA+ ATPase" evidence="4">
    <location>
        <begin position="135"/>
        <end position="315"/>
    </location>
</feature>
<evidence type="ECO:0000313" key="6">
    <source>
        <dbReference type="Proteomes" id="UP000824755"/>
    </source>
</evidence>
<name>A0ABX8WN32_9GAMM</name>
<dbReference type="Pfam" id="PF13538">
    <property type="entry name" value="UvrD_C_2"/>
    <property type="match status" value="1"/>
</dbReference>
<keyword evidence="6" id="KW-1185">Reference proteome</keyword>
<keyword evidence="3" id="KW-0234">DNA repair</keyword>
<dbReference type="CDD" id="cd18809">
    <property type="entry name" value="SF1_C_RecD"/>
    <property type="match status" value="1"/>
</dbReference>
<dbReference type="InterPro" id="IPR027785">
    <property type="entry name" value="UvrD-like_helicase_C"/>
</dbReference>
<keyword evidence="3" id="KW-0269">Exonuclease</keyword>
<dbReference type="SUPFAM" id="SSF52540">
    <property type="entry name" value="P-loop containing nucleoside triphosphate hydrolases"/>
    <property type="match status" value="1"/>
</dbReference>
<dbReference type="InterPro" id="IPR027417">
    <property type="entry name" value="P-loop_NTPase"/>
</dbReference>
<comment type="function">
    <text evidence="3">A helicase/nuclease that prepares dsDNA breaks (DSB) for recombinational DNA repair. Binds to DSBs and unwinds DNA via a highly rapid and processive ATP-dependent bidirectional helicase activity. Unwinds dsDNA until it encounters a Chi (crossover hotspot instigator) sequence from the 3' direction. Cuts ssDNA a few nucleotides 3' to the Chi site. The properties and activities of the enzyme are changed at Chi. The Chi-altered holoenzyme produces a long 3'-ssDNA overhang and facilitates RecA-binding to the ssDNA for homologous DNA recombination and repair. Holoenzyme degrades any linearized DNA that is unable to undergo homologous recombination. In the holoenzyme this subunit has ssDNA-dependent ATPase and 5'-3' helicase activity. When added to pre-assembled RecBC greatly stimulates nuclease activity and augments holoenzyme processivity. Negatively regulates the RecA-loading ability of RecBCD.</text>
</comment>
<dbReference type="SMART" id="SM00382">
    <property type="entry name" value="AAA"/>
    <property type="match status" value="1"/>
</dbReference>
<dbReference type="InterPro" id="IPR003593">
    <property type="entry name" value="AAA+_ATPase"/>
</dbReference>
<dbReference type="InterPro" id="IPR006344">
    <property type="entry name" value="RecD"/>
</dbReference>
<keyword evidence="3" id="KW-0347">Helicase</keyword>
<evidence type="ECO:0000313" key="5">
    <source>
        <dbReference type="EMBL" id="QYR53026.1"/>
    </source>
</evidence>
<keyword evidence="2 3" id="KW-0067">ATP-binding</keyword>
<gene>
    <name evidence="3 5" type="primary">recD</name>
    <name evidence="5" type="ORF">H8L67_00425</name>
</gene>
<sequence length="566" mass="60839">MINMPQPPKDLLERAIADWTRRQGGSELLAQWAAKAAAADLAGNSAVAMSAEERAQIAGEPLMQCADAPFVVELDHFYLRRNRTHEQGVALAIQSRLLDAKTNTPLEPAVLDRLFAPRPDGADLPQRQAVAAVAGQNLFVLTGGPGTGKTTTVLRMLVRLDEAFRQAHERAPRIACCAPTGKAAQRLSQALRAGADELLMRAADAGLRSATDNILRHEPTTVHRYVGELSRDVRIRADIVVLDEASMLDLAMMHRLLMSLDADTQLVLVGDPNQLTSVETGSVFSDLVRFMRASNSPALVELTHSFRAIPQLQALNDAAGAGDGGAFEYALQSSEGHSQRIDLADPGAFKAALSAWAEDIGEALSAADAFSPLPADTDAERAAILNAHRSVAERQLLCAVHQGAFGTRECNAVIETAIRKLAHVEAESVWYPGRAVLISQNDYALGLFNGDVGLCLDNAAGERKVWFLRAGADGVVAPMGLSTQTLPAHVCAFAMSIHKSQGSEYPEVAVLLPADSQTELLTRELLYTAVSRAKRRLQLWTSDVALNTALQTHVARVGALQRRLSS</sequence>
<dbReference type="InterPro" id="IPR050534">
    <property type="entry name" value="Coronavir_polyprotein_1ab"/>
</dbReference>
<dbReference type="Pfam" id="PF13604">
    <property type="entry name" value="AAA_30"/>
    <property type="match status" value="1"/>
</dbReference>
<dbReference type="PANTHER" id="PTHR43788">
    <property type="entry name" value="DNA2/NAM7 HELICASE FAMILY MEMBER"/>
    <property type="match status" value="1"/>
</dbReference>
<dbReference type="PANTHER" id="PTHR43788:SF6">
    <property type="entry name" value="DNA HELICASE B"/>
    <property type="match status" value="1"/>
</dbReference>
<evidence type="ECO:0000256" key="1">
    <source>
        <dbReference type="ARBA" id="ARBA00022741"/>
    </source>
</evidence>
<accession>A0ABX8WN32</accession>
<dbReference type="EMBL" id="CP080544">
    <property type="protein sequence ID" value="QYR53026.1"/>
    <property type="molecule type" value="Genomic_DNA"/>
</dbReference>
<keyword evidence="3" id="KW-0227">DNA damage</keyword>
<comment type="subunit">
    <text evidence="3">Heterotrimer of RecB, RecC and RecD. All subunits contribute to DNA-binding.</text>
</comment>
<reference evidence="5 6" key="1">
    <citation type="submission" date="2021-08" db="EMBL/GenBank/DDBJ databases">
        <title>Lysobacter sp. strain CJ11 Genome sequencing and assembly.</title>
        <authorList>
            <person name="Kim I."/>
        </authorList>
    </citation>
    <scope>NUCLEOTIDE SEQUENCE [LARGE SCALE GENOMIC DNA]</scope>
    <source>
        <strain evidence="5 6">CJ11</strain>
    </source>
</reference>
<comment type="miscellaneous">
    <text evidence="3">In the RecBCD complex, RecB has a slow 3'-5' helicase, an exonuclease activity and loads RecA onto ssDNA, RecD has a fast 5'-3' helicase activity, while RecC stimulates the ATPase and processivity of the RecB helicase and contributes to recognition of the Chi site.</text>
</comment>
<dbReference type="RefSeq" id="WP_220379845.1">
    <property type="nucleotide sequence ID" value="NZ_CP080544.1"/>
</dbReference>
<comment type="similarity">
    <text evidence="3">Belongs to the RecD family.</text>
</comment>
<dbReference type="Proteomes" id="UP000824755">
    <property type="component" value="Chromosome"/>
</dbReference>
<organism evidence="5 6">
    <name type="scientific">Lysobacter soyae</name>
    <dbReference type="NCBI Taxonomy" id="2764185"/>
    <lineage>
        <taxon>Bacteria</taxon>
        <taxon>Pseudomonadati</taxon>
        <taxon>Pseudomonadota</taxon>
        <taxon>Gammaproteobacteria</taxon>
        <taxon>Lysobacterales</taxon>
        <taxon>Lysobacteraceae</taxon>
        <taxon>Lysobacter</taxon>
    </lineage>
</organism>
<dbReference type="NCBIfam" id="TIGR01447">
    <property type="entry name" value="recD"/>
    <property type="match status" value="1"/>
</dbReference>
<keyword evidence="3 5" id="KW-0378">Hydrolase</keyword>
<feature type="binding site" evidence="3">
    <location>
        <begin position="143"/>
        <end position="150"/>
    </location>
    <ligand>
        <name>ATP</name>
        <dbReference type="ChEBI" id="CHEBI:30616"/>
    </ligand>
</feature>
<dbReference type="GO" id="GO:0008854">
    <property type="term" value="F:exodeoxyribonuclease V activity"/>
    <property type="evidence" value="ECO:0007669"/>
    <property type="project" value="UniProtKB-EC"/>
</dbReference>
<keyword evidence="3" id="KW-0238">DNA-binding</keyword>
<proteinExistence type="inferred from homology"/>
<dbReference type="Gene3D" id="3.40.50.300">
    <property type="entry name" value="P-loop containing nucleotide triphosphate hydrolases"/>
    <property type="match status" value="3"/>
</dbReference>
<evidence type="ECO:0000256" key="3">
    <source>
        <dbReference type="HAMAP-Rule" id="MF_01487"/>
    </source>
</evidence>
<dbReference type="EC" id="5.6.2.3" evidence="3"/>